<dbReference type="InterPro" id="IPR025747">
    <property type="entry name" value="ThiC-associated_dom"/>
</dbReference>
<feature type="binding site" evidence="10">
    <location>
        <position position="406"/>
    </location>
    <ligand>
        <name>substrate</name>
    </ligand>
</feature>
<evidence type="ECO:0000256" key="4">
    <source>
        <dbReference type="ARBA" id="ARBA00022723"/>
    </source>
</evidence>
<comment type="catalytic activity">
    <reaction evidence="10">
        <text>5-amino-1-(5-phospho-beta-D-ribosyl)imidazole + S-adenosyl-L-methionine = 4-amino-2-methyl-5-(phosphooxymethyl)pyrimidine + CO + 5'-deoxyadenosine + formate + L-methionine + 3 H(+)</text>
        <dbReference type="Rhea" id="RHEA:24840"/>
        <dbReference type="ChEBI" id="CHEBI:15378"/>
        <dbReference type="ChEBI" id="CHEBI:15740"/>
        <dbReference type="ChEBI" id="CHEBI:17245"/>
        <dbReference type="ChEBI" id="CHEBI:17319"/>
        <dbReference type="ChEBI" id="CHEBI:57844"/>
        <dbReference type="ChEBI" id="CHEBI:58354"/>
        <dbReference type="ChEBI" id="CHEBI:59789"/>
        <dbReference type="ChEBI" id="CHEBI:137981"/>
        <dbReference type="EC" id="4.1.99.17"/>
    </reaction>
</comment>
<evidence type="ECO:0000259" key="11">
    <source>
        <dbReference type="Pfam" id="PF13667"/>
    </source>
</evidence>
<feature type="binding site" evidence="10">
    <location>
        <position position="410"/>
    </location>
    <ligand>
        <name>Zn(2+)</name>
        <dbReference type="ChEBI" id="CHEBI:29105"/>
    </ligand>
</feature>
<feature type="binding site" evidence="10">
    <location>
        <position position="474"/>
    </location>
    <ligand>
        <name>Zn(2+)</name>
        <dbReference type="ChEBI" id="CHEBI:29105"/>
    </ligand>
</feature>
<gene>
    <name evidence="10 12" type="primary">thiC</name>
    <name evidence="12" type="ORF">OKW52_13110</name>
</gene>
<dbReference type="HAMAP" id="MF_00089">
    <property type="entry name" value="ThiC"/>
    <property type="match status" value="1"/>
</dbReference>
<feature type="binding site" evidence="10">
    <location>
        <position position="557"/>
    </location>
    <ligand>
        <name>[4Fe-4S] cluster</name>
        <dbReference type="ChEBI" id="CHEBI:49883"/>
        <note>4Fe-4S-S-AdoMet</note>
    </ligand>
</feature>
<keyword evidence="5 10" id="KW-0862">Zinc</keyword>
<comment type="subunit">
    <text evidence="10">Homodimer.</text>
</comment>
<keyword evidence="6 10" id="KW-0784">Thiamine biosynthesis</keyword>
<dbReference type="NCBIfam" id="NF009895">
    <property type="entry name" value="PRK13352.1"/>
    <property type="match status" value="1"/>
</dbReference>
<evidence type="ECO:0000256" key="3">
    <source>
        <dbReference type="ARBA" id="ARBA00022691"/>
    </source>
</evidence>
<comment type="function">
    <text evidence="1 10">Catalyzes the synthesis of the hydroxymethylpyrimidine phosphate (HMP-P) moiety of thiamine from aminoimidazole ribotide (AIR) in a radical S-adenosyl-L-methionine (SAM)-dependent reaction.</text>
</comment>
<organism evidence="12 13">
    <name type="scientific">Pararhodobacter zhoushanensis</name>
    <dbReference type="NCBI Taxonomy" id="2479545"/>
    <lineage>
        <taxon>Bacteria</taxon>
        <taxon>Pseudomonadati</taxon>
        <taxon>Pseudomonadota</taxon>
        <taxon>Alphaproteobacteria</taxon>
        <taxon>Rhodobacterales</taxon>
        <taxon>Paracoccaceae</taxon>
        <taxon>Pararhodobacter</taxon>
    </lineage>
</organism>
<evidence type="ECO:0000256" key="9">
    <source>
        <dbReference type="ARBA" id="ARBA00023239"/>
    </source>
</evidence>
<dbReference type="SFLD" id="SFLDS00113">
    <property type="entry name" value="Radical_SAM_Phosphomethylpyrim"/>
    <property type="match status" value="1"/>
</dbReference>
<dbReference type="Gene3D" id="3.20.20.540">
    <property type="entry name" value="Radical SAM ThiC family, central domain"/>
    <property type="match status" value="1"/>
</dbReference>
<evidence type="ECO:0000256" key="5">
    <source>
        <dbReference type="ARBA" id="ARBA00022833"/>
    </source>
</evidence>
<evidence type="ECO:0000256" key="6">
    <source>
        <dbReference type="ARBA" id="ARBA00022977"/>
    </source>
</evidence>
<evidence type="ECO:0000256" key="2">
    <source>
        <dbReference type="ARBA" id="ARBA00022485"/>
    </source>
</evidence>
<keyword evidence="3 10" id="KW-0949">S-adenosyl-L-methionine</keyword>
<dbReference type="GO" id="GO:0070284">
    <property type="term" value="F:phosphomethylpyrimidine synthase activity"/>
    <property type="evidence" value="ECO:0007669"/>
    <property type="project" value="UniProtKB-EC"/>
</dbReference>
<dbReference type="PANTHER" id="PTHR30557">
    <property type="entry name" value="THIAMINE BIOSYNTHESIS PROTEIN THIC"/>
    <property type="match status" value="1"/>
</dbReference>
<feature type="binding site" evidence="10">
    <location>
        <position position="241"/>
    </location>
    <ligand>
        <name>substrate</name>
    </ligand>
</feature>
<evidence type="ECO:0000256" key="1">
    <source>
        <dbReference type="ARBA" id="ARBA00003175"/>
    </source>
</evidence>
<evidence type="ECO:0000256" key="10">
    <source>
        <dbReference type="HAMAP-Rule" id="MF_00089"/>
    </source>
</evidence>
<feature type="binding site" evidence="10">
    <location>
        <position position="554"/>
    </location>
    <ligand>
        <name>[4Fe-4S] cluster</name>
        <dbReference type="ChEBI" id="CHEBI:49883"/>
        <note>4Fe-4S-S-AdoMet</note>
    </ligand>
</feature>
<dbReference type="SFLD" id="SFLDF00407">
    <property type="entry name" value="phosphomethylpyrimidine_syntha"/>
    <property type="match status" value="1"/>
</dbReference>
<keyword evidence="8 10" id="KW-0411">Iron-sulfur</keyword>
<feature type="binding site" evidence="10">
    <location>
        <position position="306"/>
    </location>
    <ligand>
        <name>substrate</name>
    </ligand>
</feature>
<feature type="binding site" evidence="10">
    <location>
        <position position="270"/>
    </location>
    <ligand>
        <name>substrate</name>
    </ligand>
</feature>
<dbReference type="PANTHER" id="PTHR30557:SF1">
    <property type="entry name" value="PHOSPHOMETHYLPYRIMIDINE SYNTHASE, CHLOROPLASTIC"/>
    <property type="match status" value="1"/>
</dbReference>
<keyword evidence="2 10" id="KW-0004">4Fe-4S</keyword>
<feature type="binding site" evidence="10">
    <location>
        <position position="212"/>
    </location>
    <ligand>
        <name>substrate</name>
    </ligand>
</feature>
<dbReference type="InterPro" id="IPR038521">
    <property type="entry name" value="ThiC/Bza_core_dom"/>
</dbReference>
<dbReference type="EC" id="4.1.99.17" evidence="10"/>
<comment type="pathway">
    <text evidence="10">Cofactor biosynthesis; thiamine diphosphate biosynthesis.</text>
</comment>
<dbReference type="EMBL" id="JAPDFL010000001">
    <property type="protein sequence ID" value="MCW1933171.1"/>
    <property type="molecule type" value="Genomic_DNA"/>
</dbReference>
<feature type="binding site" evidence="10">
    <location>
        <begin position="367"/>
        <end position="370"/>
    </location>
    <ligand>
        <name>substrate</name>
    </ligand>
</feature>
<keyword evidence="13" id="KW-1185">Reference proteome</keyword>
<keyword evidence="7 10" id="KW-0408">Iron</keyword>
<feature type="binding site" evidence="10">
    <location>
        <begin position="326"/>
        <end position="328"/>
    </location>
    <ligand>
        <name>substrate</name>
    </ligand>
</feature>
<comment type="cofactor">
    <cofactor evidence="10">
        <name>[4Fe-4S] cluster</name>
        <dbReference type="ChEBI" id="CHEBI:49883"/>
    </cofactor>
    <text evidence="10">Binds 1 [4Fe-4S] cluster per subunit. The cluster is coordinated with 3 cysteines and an exchangeable S-adenosyl-L-methionine.</text>
</comment>
<feature type="binding site" evidence="10">
    <location>
        <position position="433"/>
    </location>
    <ligand>
        <name>substrate</name>
    </ligand>
</feature>
<proteinExistence type="inferred from homology"/>
<evidence type="ECO:0000313" key="13">
    <source>
        <dbReference type="Proteomes" id="UP001208938"/>
    </source>
</evidence>
<evidence type="ECO:0000256" key="8">
    <source>
        <dbReference type="ARBA" id="ARBA00023014"/>
    </source>
</evidence>
<comment type="similarity">
    <text evidence="10">Belongs to the ThiC family.</text>
</comment>
<dbReference type="Pfam" id="PF01964">
    <property type="entry name" value="ThiC_Rad_SAM"/>
    <property type="match status" value="1"/>
</dbReference>
<keyword evidence="4 10" id="KW-0479">Metal-binding</keyword>
<dbReference type="Proteomes" id="UP001208938">
    <property type="component" value="Unassembled WGS sequence"/>
</dbReference>
<reference evidence="12 13" key="1">
    <citation type="submission" date="2022-10" db="EMBL/GenBank/DDBJ databases">
        <title>Pararhodobacter sp. nov., isolated from marine algae.</title>
        <authorList>
            <person name="Choi B.J."/>
            <person name="Kim J.M."/>
            <person name="Lee J.K."/>
            <person name="Choi D.G."/>
            <person name="Jeon C.O."/>
        </authorList>
    </citation>
    <scope>NUCLEOTIDE SEQUENCE [LARGE SCALE GENOMIC DNA]</scope>
    <source>
        <strain evidence="12 13">ZQ420</strain>
    </source>
</reference>
<dbReference type="NCBIfam" id="NF006763">
    <property type="entry name" value="PRK09284.1"/>
    <property type="match status" value="1"/>
</dbReference>
<comment type="caution">
    <text evidence="12">The sequence shown here is derived from an EMBL/GenBank/DDBJ whole genome shotgun (WGS) entry which is preliminary data.</text>
</comment>
<name>A0ABT3H062_9RHOB</name>
<feature type="binding site" evidence="10">
    <location>
        <position position="562"/>
    </location>
    <ligand>
        <name>[4Fe-4S] cluster</name>
        <dbReference type="ChEBI" id="CHEBI:49883"/>
        <note>4Fe-4S-S-AdoMet</note>
    </ligand>
</feature>
<evidence type="ECO:0000256" key="7">
    <source>
        <dbReference type="ARBA" id="ARBA00023004"/>
    </source>
</evidence>
<feature type="domain" description="ThiC-associated" evidence="11">
    <location>
        <begin position="12"/>
        <end position="84"/>
    </location>
</feature>
<protein>
    <recommendedName>
        <fullName evidence="10">Phosphomethylpyrimidine synthase</fullName>
        <ecNumber evidence="10">4.1.99.17</ecNumber>
    </recommendedName>
    <alternativeName>
        <fullName evidence="10">Hydroxymethylpyrimidine phosphate synthase</fullName>
        <shortName evidence="10">HMP-P synthase</shortName>
        <shortName evidence="10">HMP-phosphate synthase</shortName>
        <shortName evidence="10">HMPP synthase</shortName>
    </alternativeName>
    <alternativeName>
        <fullName evidence="10">Thiamine biosynthesis protein ThiC</fullName>
    </alternativeName>
</protein>
<dbReference type="Gene3D" id="6.10.250.620">
    <property type="match status" value="1"/>
</dbReference>
<dbReference type="InterPro" id="IPR002817">
    <property type="entry name" value="ThiC/BzaA/B"/>
</dbReference>
<evidence type="ECO:0000313" key="12">
    <source>
        <dbReference type="EMBL" id="MCW1933171.1"/>
    </source>
</evidence>
<dbReference type="Pfam" id="PF13667">
    <property type="entry name" value="ThiC-associated"/>
    <property type="match status" value="1"/>
</dbReference>
<sequence>MKDLTPRVTTGPLPASRRVWHAGVLHPQIRVPMREIDLHPSAGEPPVTVYDSSGPYTDPALDIAIDGGLARIREAWVAARGDTESYEGRHVRPEDNGLAEGARLVPEFPVRHAPRRATGGRSVTQIAYARAGIVTPEMEFVAIRENMGRKAAKQALLRDGESFGADIPDYITPEFVRDEVARGRAIIPANINHPEAEPMAIGRNFLVKINANIGNSAVTSSMEEEVEKMVWATRWGADTVMDLSTGRNIHNIRDWILRNSPVPIGTVPLYQALEKVNGIAEDLTWEVYRDTLIEQAEQGVDYFTIHAGVRLHMIPMTVNRVTGIVSRGGSIMAKWCLHHHRESFLYEHFDEICDIARAYDVSFSLGDGLRPGSIADANDQAQFAELETLGELTQIAWAKDCQVMIEGPGHVPMHKIKANMDKQLAVCGEAPFYTLGPLTTDIAPGYDHITSGIGAAMIGWFGCAMLCYVTPKEHLGLPDRDDVKTGVITYKIAAHAADLAKGHPAAQIRDDALSRARFEFRWEDQFNLSLDPDTARSMHDETLPKEAHKTAHFCSMCGPKFCSMRISHDIRAEAQKEGMARMAEKFRAGGDLYMPLEDTK</sequence>
<dbReference type="InterPro" id="IPR037509">
    <property type="entry name" value="ThiC"/>
</dbReference>
<dbReference type="SFLD" id="SFLDG01114">
    <property type="entry name" value="phosphomethylpyrimidine_syntha"/>
    <property type="match status" value="1"/>
</dbReference>
<accession>A0ABT3H062</accession>
<keyword evidence="9 10" id="KW-0456">Lyase</keyword>
<dbReference type="NCBIfam" id="TIGR00190">
    <property type="entry name" value="thiC"/>
    <property type="match status" value="1"/>
</dbReference>
<dbReference type="RefSeq" id="WP_264506115.1">
    <property type="nucleotide sequence ID" value="NZ_JAPDFL010000001.1"/>
</dbReference>